<gene>
    <name evidence="3" type="ORF">LCGC14_0832900</name>
</gene>
<dbReference type="EMBL" id="LAZR01002398">
    <property type="protein sequence ID" value="KKN30542.1"/>
    <property type="molecule type" value="Genomic_DNA"/>
</dbReference>
<evidence type="ECO:0000256" key="1">
    <source>
        <dbReference type="SAM" id="Coils"/>
    </source>
</evidence>
<dbReference type="AlphaFoldDB" id="A0A0F9Q0L0"/>
<keyword evidence="1" id="KW-0175">Coiled coil</keyword>
<feature type="coiled-coil region" evidence="1">
    <location>
        <begin position="146"/>
        <end position="173"/>
    </location>
</feature>
<evidence type="ECO:0000256" key="2">
    <source>
        <dbReference type="SAM" id="Phobius"/>
    </source>
</evidence>
<reference evidence="3" key="1">
    <citation type="journal article" date="2015" name="Nature">
        <title>Complex archaea that bridge the gap between prokaryotes and eukaryotes.</title>
        <authorList>
            <person name="Spang A."/>
            <person name="Saw J.H."/>
            <person name="Jorgensen S.L."/>
            <person name="Zaremba-Niedzwiedzka K."/>
            <person name="Martijn J."/>
            <person name="Lind A.E."/>
            <person name="van Eijk R."/>
            <person name="Schleper C."/>
            <person name="Guy L."/>
            <person name="Ettema T.J."/>
        </authorList>
    </citation>
    <scope>NUCLEOTIDE SEQUENCE</scope>
</reference>
<keyword evidence="2" id="KW-1133">Transmembrane helix</keyword>
<protein>
    <submittedName>
        <fullName evidence="3">Uncharacterized protein</fullName>
    </submittedName>
</protein>
<accession>A0A0F9Q0L0</accession>
<proteinExistence type="predicted"/>
<keyword evidence="2" id="KW-0472">Membrane</keyword>
<name>A0A0F9Q0L0_9ZZZZ</name>
<sequence>MRMFFIKSEHVDIIFKYRFYYNNRNYKSELNYIKIMIGNLKKLEKELSQYNIVRVKVEKISPNSLEYSYPTIFKAHSVAFSEFIVHFNRVILIYSGILDSKKNNQKFKYYSFTQISIILIITSLEIYFTKLYRHLSKLTSIENITYDNFRNFLQKFNIRINKAEENYKALGKIKLFYLLPEKLRFQEKNYLKAAFKTFDIDLYKIARNLWEKIFSQDIKSYMKIRHRAVHGVTDEIFLNYDLINIETVENCMLDIAKFIYLIDEHIVRKFPEVQHIHTFFQKPD</sequence>
<organism evidence="3">
    <name type="scientific">marine sediment metagenome</name>
    <dbReference type="NCBI Taxonomy" id="412755"/>
    <lineage>
        <taxon>unclassified sequences</taxon>
        <taxon>metagenomes</taxon>
        <taxon>ecological metagenomes</taxon>
    </lineage>
</organism>
<evidence type="ECO:0000313" key="3">
    <source>
        <dbReference type="EMBL" id="KKN30542.1"/>
    </source>
</evidence>
<keyword evidence="2" id="KW-0812">Transmembrane</keyword>
<comment type="caution">
    <text evidence="3">The sequence shown here is derived from an EMBL/GenBank/DDBJ whole genome shotgun (WGS) entry which is preliminary data.</text>
</comment>
<feature type="transmembrane region" description="Helical" evidence="2">
    <location>
        <begin position="109"/>
        <end position="128"/>
    </location>
</feature>